<gene>
    <name evidence="2" type="ORF">METZ01_LOCUS455765</name>
</gene>
<dbReference type="Pfam" id="PF13840">
    <property type="entry name" value="ACT_7"/>
    <property type="match status" value="1"/>
</dbReference>
<dbReference type="PIRSF" id="PIRSF008459">
    <property type="entry name" value="UCP008459"/>
    <property type="match status" value="1"/>
</dbReference>
<evidence type="ECO:0000259" key="1">
    <source>
        <dbReference type="Pfam" id="PF13840"/>
    </source>
</evidence>
<organism evidence="2">
    <name type="scientific">marine metagenome</name>
    <dbReference type="NCBI Taxonomy" id="408172"/>
    <lineage>
        <taxon>unclassified sequences</taxon>
        <taxon>metagenomes</taxon>
        <taxon>ecological metagenomes</taxon>
    </lineage>
</organism>
<dbReference type="InterPro" id="IPR027795">
    <property type="entry name" value="CASTOR_ACT_dom"/>
</dbReference>
<proteinExistence type="predicted"/>
<dbReference type="SUPFAM" id="SSF55021">
    <property type="entry name" value="ACT-like"/>
    <property type="match status" value="2"/>
</dbReference>
<dbReference type="Gene3D" id="3.30.2130.10">
    <property type="entry name" value="VC0802-like"/>
    <property type="match status" value="1"/>
</dbReference>
<name>A0A383A5M3_9ZZZZ</name>
<dbReference type="AlphaFoldDB" id="A0A383A5M3"/>
<accession>A0A383A5M3</accession>
<sequence length="129" mass="14055">MPKQTLLVRKSLFTIHSLDPETNIPPSVLNSPLFFLGKTEDELSIVVPDTVDVPSLDSDEGWRALELLGPLHLSMVGIMAQIGQVLASAKVAIFVVSTFDTDFFLVKNNKLKDAVNALKKAGYSVSEDV</sequence>
<dbReference type="PANTHER" id="PTHR31131:SF6">
    <property type="entry name" value="CASTOR ACT DOMAIN-CONTAINING PROTEIN"/>
    <property type="match status" value="1"/>
</dbReference>
<dbReference type="InterPro" id="IPR016540">
    <property type="entry name" value="UCP008459"/>
</dbReference>
<evidence type="ECO:0000313" key="2">
    <source>
        <dbReference type="EMBL" id="SVE02911.1"/>
    </source>
</evidence>
<feature type="domain" description="CASTOR ACT" evidence="1">
    <location>
        <begin position="58"/>
        <end position="119"/>
    </location>
</feature>
<reference evidence="2" key="1">
    <citation type="submission" date="2018-05" db="EMBL/GenBank/DDBJ databases">
        <authorList>
            <person name="Lanie J.A."/>
            <person name="Ng W.-L."/>
            <person name="Kazmierczak K.M."/>
            <person name="Andrzejewski T.M."/>
            <person name="Davidsen T.M."/>
            <person name="Wayne K.J."/>
            <person name="Tettelin H."/>
            <person name="Glass J.I."/>
            <person name="Rusch D."/>
            <person name="Podicherti R."/>
            <person name="Tsui H.-C.T."/>
            <person name="Winkler M.E."/>
        </authorList>
    </citation>
    <scope>NUCLEOTIDE SEQUENCE</scope>
</reference>
<dbReference type="InterPro" id="IPR045865">
    <property type="entry name" value="ACT-like_dom_sf"/>
</dbReference>
<protein>
    <recommendedName>
        <fullName evidence="1">CASTOR ACT domain-containing protein</fullName>
    </recommendedName>
</protein>
<dbReference type="PANTHER" id="PTHR31131">
    <property type="entry name" value="CHROMOSOME 1, WHOLE GENOME SHOTGUN SEQUENCE"/>
    <property type="match status" value="1"/>
</dbReference>
<dbReference type="InterPro" id="IPR051719">
    <property type="entry name" value="CASTOR_mTORC1"/>
</dbReference>
<dbReference type="EMBL" id="UINC01189287">
    <property type="protein sequence ID" value="SVE02911.1"/>
    <property type="molecule type" value="Genomic_DNA"/>
</dbReference>